<evidence type="ECO:0000313" key="7">
    <source>
        <dbReference type="EMBL" id="KRU12725.1"/>
    </source>
</evidence>
<reference evidence="7" key="2">
    <citation type="submission" date="2015-10" db="EMBL/GenBank/DDBJ databases">
        <title>Improved Draft Genome Sequence of Clostridium pasteurianum Strain ATCC 6013 (DSM 525) Using a Hybrid Next-Generation Sequencing Approach.</title>
        <authorList>
            <person name="Pyne M.E."/>
            <person name="Utturkar S.M."/>
            <person name="Brown S.D."/>
            <person name="Moo-Young M."/>
            <person name="Chung D.A."/>
            <person name="Chou P.C."/>
        </authorList>
    </citation>
    <scope>NUCLEOTIDE SEQUENCE</scope>
    <source>
        <strain evidence="7">ATCC 6013</strain>
    </source>
</reference>
<keyword evidence="3" id="KW-0238">DNA-binding</keyword>
<name>A0A0H3J1K8_CLOPA</name>
<dbReference type="KEGG" id="cpae:CPAST_c11790"/>
<evidence type="ECO:0000313" key="6">
    <source>
        <dbReference type="EMBL" id="AJA51267.1"/>
    </source>
</evidence>
<dbReference type="Pfam" id="PF13411">
    <property type="entry name" value="MerR_1"/>
    <property type="match status" value="1"/>
</dbReference>
<dbReference type="CDD" id="cd01107">
    <property type="entry name" value="HTH_BmrR"/>
    <property type="match status" value="1"/>
</dbReference>
<organism evidence="6 9">
    <name type="scientific">Clostridium pasteurianum DSM 525 = ATCC 6013</name>
    <dbReference type="NCBI Taxonomy" id="1262449"/>
    <lineage>
        <taxon>Bacteria</taxon>
        <taxon>Bacillati</taxon>
        <taxon>Bacillota</taxon>
        <taxon>Clostridia</taxon>
        <taxon>Eubacteriales</taxon>
        <taxon>Clostridiaceae</taxon>
        <taxon>Clostridium</taxon>
    </lineage>
</organism>
<dbReference type="eggNOG" id="COG0789">
    <property type="taxonomic scope" value="Bacteria"/>
</dbReference>
<dbReference type="InterPro" id="IPR000551">
    <property type="entry name" value="MerR-type_HTH_dom"/>
</dbReference>
<dbReference type="EMBL" id="JPGY02000001">
    <property type="protein sequence ID" value="KRU12725.1"/>
    <property type="molecule type" value="Genomic_DNA"/>
</dbReference>
<evidence type="ECO:0000256" key="4">
    <source>
        <dbReference type="ARBA" id="ARBA00023163"/>
    </source>
</evidence>
<dbReference type="GeneID" id="93073365"/>
<dbReference type="GO" id="GO:0003677">
    <property type="term" value="F:DNA binding"/>
    <property type="evidence" value="ECO:0007669"/>
    <property type="project" value="UniProtKB-KW"/>
</dbReference>
<reference evidence="7 8" key="3">
    <citation type="journal article" name="Genome Announc.">
        <title>Improved Draft Genome Sequence of Clostridium pasteurianum Strain ATCC 6013 (DSM 525) Using a Hybrid Next-Generation Sequencing Approach.</title>
        <authorList>
            <person name="Pyne M.E."/>
            <person name="Utturkar S."/>
            <person name="Brown S.D."/>
            <person name="Moo-Young M."/>
            <person name="Chung D.A."/>
            <person name="Chou C.P."/>
        </authorList>
    </citation>
    <scope>NUCLEOTIDE SEQUENCE [LARGE SCALE GENOMIC DNA]</scope>
    <source>
        <strain evidence="7 8">ATCC 6013</strain>
    </source>
</reference>
<gene>
    <name evidence="6" type="ORF">CLPA_c11790</name>
    <name evidence="7" type="ORF">CP6013_01973</name>
</gene>
<dbReference type="PANTHER" id="PTHR30204">
    <property type="entry name" value="REDOX-CYCLING DRUG-SENSING TRANSCRIPTIONAL ACTIVATOR SOXR"/>
    <property type="match status" value="1"/>
</dbReference>
<evidence type="ECO:0000259" key="5">
    <source>
        <dbReference type="PROSITE" id="PS50937"/>
    </source>
</evidence>
<dbReference type="Proteomes" id="UP000028042">
    <property type="component" value="Unassembled WGS sequence"/>
</dbReference>
<reference evidence="6 9" key="1">
    <citation type="journal article" date="2015" name="Genome Announc.">
        <title>Complete Genome Sequence of the Nitrogen-Fixing and Solvent-Producing Clostridium pasteurianum DSM 525.</title>
        <authorList>
            <person name="Poehlein A."/>
            <person name="Grosse-Honebrink A."/>
            <person name="Zhang Y."/>
            <person name="Minton N.P."/>
            <person name="Daniel R."/>
        </authorList>
    </citation>
    <scope>NUCLEOTIDE SEQUENCE [LARGE SCALE GENOMIC DNA]</scope>
    <source>
        <strain evidence="6">DSM 525</strain>
        <strain evidence="9">DSM 525 / ATCC 6013</strain>
    </source>
</reference>
<dbReference type="Gene3D" id="1.10.1660.10">
    <property type="match status" value="1"/>
</dbReference>
<evidence type="ECO:0000256" key="1">
    <source>
        <dbReference type="ARBA" id="ARBA00022491"/>
    </source>
</evidence>
<dbReference type="EMBL" id="CP009268">
    <property type="protein sequence ID" value="AJA51267.1"/>
    <property type="molecule type" value="Genomic_DNA"/>
</dbReference>
<keyword evidence="4" id="KW-0804">Transcription</keyword>
<dbReference type="PANTHER" id="PTHR30204:SF69">
    <property type="entry name" value="MERR-FAMILY TRANSCRIPTIONAL REGULATOR"/>
    <property type="match status" value="1"/>
</dbReference>
<dbReference type="InterPro" id="IPR009061">
    <property type="entry name" value="DNA-bd_dom_put_sf"/>
</dbReference>
<dbReference type="SMART" id="SM00422">
    <property type="entry name" value="HTH_MERR"/>
    <property type="match status" value="1"/>
</dbReference>
<accession>A0A0H3J1K8</accession>
<feature type="domain" description="HTH merR-type" evidence="5">
    <location>
        <begin position="4"/>
        <end position="74"/>
    </location>
</feature>
<dbReference type="SUPFAM" id="SSF46955">
    <property type="entry name" value="Putative DNA-binding domain"/>
    <property type="match status" value="1"/>
</dbReference>
<dbReference type="Proteomes" id="UP000030905">
    <property type="component" value="Chromosome"/>
</dbReference>
<evidence type="ECO:0000313" key="8">
    <source>
        <dbReference type="Proteomes" id="UP000028042"/>
    </source>
</evidence>
<proteinExistence type="predicted"/>
<dbReference type="AlphaFoldDB" id="A0A0H3J1K8"/>
<dbReference type="PROSITE" id="PS50937">
    <property type="entry name" value="HTH_MERR_2"/>
    <property type="match status" value="1"/>
</dbReference>
<dbReference type="GO" id="GO:0003700">
    <property type="term" value="F:DNA-binding transcription factor activity"/>
    <property type="evidence" value="ECO:0007669"/>
    <property type="project" value="InterPro"/>
</dbReference>
<keyword evidence="9" id="KW-1185">Reference proteome</keyword>
<keyword evidence="2" id="KW-0805">Transcription regulation</keyword>
<dbReference type="InterPro" id="IPR047057">
    <property type="entry name" value="MerR_fam"/>
</dbReference>
<dbReference type="RefSeq" id="WP_003448123.1">
    <property type="nucleotide sequence ID" value="NZ_ANZB01000020.1"/>
</dbReference>
<dbReference type="PATRIC" id="fig|1262449.3.peg.3958"/>
<protein>
    <submittedName>
        <fullName evidence="6">Putative transcriptional regulator</fullName>
    </submittedName>
    <submittedName>
        <fullName evidence="7">Transcriptional regulator, MerR family</fullName>
    </submittedName>
</protein>
<evidence type="ECO:0000256" key="2">
    <source>
        <dbReference type="ARBA" id="ARBA00023015"/>
    </source>
</evidence>
<evidence type="ECO:0000256" key="3">
    <source>
        <dbReference type="ARBA" id="ARBA00023125"/>
    </source>
</evidence>
<sequence length="266" mass="32190">MKELYSIGETAKLMGISVQTLRNYSNLQLLKPQYIDDYTGYRYYSFKQFHYIDRIKYLRSLGLSLSEIEEILDDGKPDKMLSYLELQEKRIAEELNKLRETYEDIKWYIGYFEHLNEYHFDNIPYVLKFDTRYIMYVNHFEDDTVETVETRLAGLKNKQDLKYRRQYGYIADFDNLIKKKFVPQKYFIYLKEKPTKEADWFMELPAGEYLCFRGKICTDDWNPSMVAAYFKDHKKPTYVIANEHEDNLSEYHECPYEIQTLIKKSE</sequence>
<evidence type="ECO:0000313" key="9">
    <source>
        <dbReference type="Proteomes" id="UP000030905"/>
    </source>
</evidence>
<keyword evidence="1" id="KW-0678">Repressor</keyword>
<dbReference type="KEGG" id="cpat:CLPA_c11790"/>